<feature type="region of interest" description="Disordered" evidence="1">
    <location>
        <begin position="37"/>
        <end position="62"/>
    </location>
</feature>
<dbReference type="InterPro" id="IPR017850">
    <property type="entry name" value="Alkaline_phosphatase_core_sf"/>
</dbReference>
<protein>
    <submittedName>
        <fullName evidence="2">Uncharacterized protein</fullName>
    </submittedName>
</protein>
<gene>
    <name evidence="2" type="ORF">S01H1_21728</name>
</gene>
<proteinExistence type="predicted"/>
<comment type="caution">
    <text evidence="2">The sequence shown here is derived from an EMBL/GenBank/DDBJ whole genome shotgun (WGS) entry which is preliminary data.</text>
</comment>
<reference evidence="2" key="1">
    <citation type="journal article" date="2014" name="Front. Microbiol.">
        <title>High frequency of phylogenetically diverse reductive dehalogenase-homologous genes in deep subseafloor sedimentary metagenomes.</title>
        <authorList>
            <person name="Kawai M."/>
            <person name="Futagami T."/>
            <person name="Toyoda A."/>
            <person name="Takaki Y."/>
            <person name="Nishi S."/>
            <person name="Hori S."/>
            <person name="Arai W."/>
            <person name="Tsubouchi T."/>
            <person name="Morono Y."/>
            <person name="Uchiyama I."/>
            <person name="Ito T."/>
            <person name="Fujiyama A."/>
            <person name="Inagaki F."/>
            <person name="Takami H."/>
        </authorList>
    </citation>
    <scope>NUCLEOTIDE SEQUENCE</scope>
    <source>
        <strain evidence="2">Expedition CK06-06</strain>
    </source>
</reference>
<dbReference type="EMBL" id="BARS01012100">
    <property type="protein sequence ID" value="GAF97078.1"/>
    <property type="molecule type" value="Genomic_DNA"/>
</dbReference>
<feature type="non-terminal residue" evidence="2">
    <location>
        <position position="136"/>
    </location>
</feature>
<name>X0TU37_9ZZZZ</name>
<accession>X0TU37</accession>
<dbReference type="AlphaFoldDB" id="X0TU37"/>
<sequence length="136" mass="15022">MQAFDLIPRTYEGRPVSLAHQFKLNGYYTVSIGKISHSPDGRRRGPSIQETDAYDAGDTGEPELPFGWDEVYAPYGQWKTAWGAFFAYAGGKTRIPGKTSSTEAADVPDTGYPDGLIAEEAVKKLRQLKDKPFFLA</sequence>
<dbReference type="Gene3D" id="3.40.720.10">
    <property type="entry name" value="Alkaline Phosphatase, subunit A"/>
    <property type="match status" value="1"/>
</dbReference>
<dbReference type="SUPFAM" id="SSF53649">
    <property type="entry name" value="Alkaline phosphatase-like"/>
    <property type="match status" value="1"/>
</dbReference>
<feature type="compositionally biased region" description="Acidic residues" evidence="1">
    <location>
        <begin position="52"/>
        <end position="61"/>
    </location>
</feature>
<organism evidence="2">
    <name type="scientific">marine sediment metagenome</name>
    <dbReference type="NCBI Taxonomy" id="412755"/>
    <lineage>
        <taxon>unclassified sequences</taxon>
        <taxon>metagenomes</taxon>
        <taxon>ecological metagenomes</taxon>
    </lineage>
</organism>
<evidence type="ECO:0000256" key="1">
    <source>
        <dbReference type="SAM" id="MobiDB-lite"/>
    </source>
</evidence>
<evidence type="ECO:0000313" key="2">
    <source>
        <dbReference type="EMBL" id="GAF97078.1"/>
    </source>
</evidence>